<name>A0A383AZG1_9ZZZZ</name>
<feature type="transmembrane region" description="Helical" evidence="1">
    <location>
        <begin position="20"/>
        <end position="39"/>
    </location>
</feature>
<keyword evidence="1" id="KW-0472">Membrane</keyword>
<proteinExistence type="predicted"/>
<organism evidence="2">
    <name type="scientific">marine metagenome</name>
    <dbReference type="NCBI Taxonomy" id="408172"/>
    <lineage>
        <taxon>unclassified sequences</taxon>
        <taxon>metagenomes</taxon>
        <taxon>ecological metagenomes</taxon>
    </lineage>
</organism>
<reference evidence="2" key="1">
    <citation type="submission" date="2018-05" db="EMBL/GenBank/DDBJ databases">
        <authorList>
            <person name="Lanie J.A."/>
            <person name="Ng W.-L."/>
            <person name="Kazmierczak K.M."/>
            <person name="Andrzejewski T.M."/>
            <person name="Davidsen T.M."/>
            <person name="Wayne K.J."/>
            <person name="Tettelin H."/>
            <person name="Glass J.I."/>
            <person name="Rusch D."/>
            <person name="Podicherti R."/>
            <person name="Tsui H.-C.T."/>
            <person name="Winkler M.E."/>
        </authorList>
    </citation>
    <scope>NUCLEOTIDE SEQUENCE</scope>
</reference>
<sequence>MCSKNGSDQIIIKGKENIDWFIFFTTVLIILSLCIPLIVAPELTNLTLNNAYDYVATNL</sequence>
<evidence type="ECO:0000313" key="2">
    <source>
        <dbReference type="EMBL" id="SVE13306.1"/>
    </source>
</evidence>
<dbReference type="AlphaFoldDB" id="A0A383AZG1"/>
<dbReference type="EMBL" id="UINC01196341">
    <property type="protein sequence ID" value="SVE13306.1"/>
    <property type="molecule type" value="Genomic_DNA"/>
</dbReference>
<feature type="non-terminal residue" evidence="2">
    <location>
        <position position="59"/>
    </location>
</feature>
<accession>A0A383AZG1</accession>
<protein>
    <submittedName>
        <fullName evidence="2">Uncharacterized protein</fullName>
    </submittedName>
</protein>
<gene>
    <name evidence="2" type="ORF">METZ01_LOCUS466160</name>
</gene>
<evidence type="ECO:0000256" key="1">
    <source>
        <dbReference type="SAM" id="Phobius"/>
    </source>
</evidence>
<keyword evidence="1" id="KW-0812">Transmembrane</keyword>
<keyword evidence="1" id="KW-1133">Transmembrane helix</keyword>